<evidence type="ECO:0000256" key="3">
    <source>
        <dbReference type="ARBA" id="ARBA00005119"/>
    </source>
</evidence>
<dbReference type="GO" id="GO:0016024">
    <property type="term" value="P:CDP-diacylglycerol biosynthetic process"/>
    <property type="evidence" value="ECO:0007669"/>
    <property type="project" value="UniProtKB-UniPathway"/>
</dbReference>
<sequence>MTSALANYAIEAGFEPGSSRHKQTRLDTPLSSSCPPLREMSVVTCDREVEKQLGNHTLTLRIKISMLPALMAYSANALDVLSSTAEDEEIKVQTWSVEDELINSIGKGLCVLIGISRDDTKKDMEYITVSYYPFGLYALSTNYANGLGNGKVELEEVNPQLRGERVENHLGKTTPVHSTEIRTSISPSSGVELNTTSALANYATEGVKGGARKLLNLRLFENEEGKKWDVSVKDKGLEILCISQFTLYSLLKGNKLDFHNAMSGVTSEQYYNEFLALLRSQYQPDLVKDGKFGAYMQVLIQNDGPVTVELESQSQNKQQIRHLDSSIMPEVRSRHSKNSFEENKDESPDSESDQKLDFDSEDDKFSEETHPKKFNISIPQGTNKIPHILETYLKDLPAKWRNYVVRALFSILMMFGFVLLIYGGPLALMVITLIVQVKCFQEIINIGYAVYRIHGLPWFRSLSWYFLITTNYFCYGESLIDYFGVVINKVNYLHFLIIHHRFISFFLYLVGFIWFVLSLVKKYYMKQFSLFAWTHIALFIIVTESYLILQNIFEGMIWFIVPVSMVIINDIMAFMFGFFFGKTPLIKLSPKKTWEGFIGGGFGTIIIGALMSYWMCQYKYFICPIEYNEILEQMTIDCEPSPIFQLQNYTLPSIGLLPGPSYTIRLYPFILHSLSLSVFSSVIGPFGGFFASGFKRAFKVKDFSDIIPGHGGIVDRFDCQFLMATFVNVYITSFIRVASPQKLLQHVYSLKSEQQVEFFYSLKESLQHRVKPLTTHFHGSTVQDEIESVRCTSGDFPLSLHANAGMRKVIFIGSVPKLAWRTKPHTLYTLVIASLVYHNTILQNCSKNVGPQKDVWVEEIELKFRLLLGSFKAHKHNTPKRECSQPAAQVLVLGNRFLVCSPALLLALGLQQEPAPRWEWVQQEQGLFLLLLLQQVLGLFPPPSLLHLQVGVLQLCPAPEKITQVKVIFKTNVLLLSLPPRLWLQVPLEPAQQHPSPLPKLWEQLEWVLESPKEHGYSDVCNFSNVEQLYIIGSAQNGQPLDSMQACSHLV</sequence>
<gene>
    <name evidence="21" type="ORF">TMSB3V08_LOCUS2238</name>
</gene>
<comment type="similarity">
    <text evidence="6 18">Belongs to the CDS family.</text>
</comment>
<reference evidence="21" key="1">
    <citation type="submission" date="2020-11" db="EMBL/GenBank/DDBJ databases">
        <authorList>
            <person name="Tran Van P."/>
        </authorList>
    </citation>
    <scope>NUCLEOTIDE SEQUENCE</scope>
</reference>
<dbReference type="InterPro" id="IPR003732">
    <property type="entry name" value="Daa-tRNA_deacyls_DTD"/>
</dbReference>
<protein>
    <recommendedName>
        <fullName evidence="18">Phosphatidate cytidylyltransferase</fullName>
        <ecNumber evidence="18">2.7.7.41</ecNumber>
    </recommendedName>
</protein>
<dbReference type="InterPro" id="IPR000374">
    <property type="entry name" value="PC_trans"/>
</dbReference>
<dbReference type="InterPro" id="IPR016720">
    <property type="entry name" value="PC_Trfase_euk"/>
</dbReference>
<organism evidence="21">
    <name type="scientific">Timema monikensis</name>
    <dbReference type="NCBI Taxonomy" id="170555"/>
    <lineage>
        <taxon>Eukaryota</taxon>
        <taxon>Metazoa</taxon>
        <taxon>Ecdysozoa</taxon>
        <taxon>Arthropoda</taxon>
        <taxon>Hexapoda</taxon>
        <taxon>Insecta</taxon>
        <taxon>Pterygota</taxon>
        <taxon>Neoptera</taxon>
        <taxon>Polyneoptera</taxon>
        <taxon>Phasmatodea</taxon>
        <taxon>Timematodea</taxon>
        <taxon>Timematoidea</taxon>
        <taxon>Timematidae</taxon>
        <taxon>Timema</taxon>
    </lineage>
</organism>
<evidence type="ECO:0000256" key="15">
    <source>
        <dbReference type="ARBA" id="ARBA00023264"/>
    </source>
</evidence>
<name>A0A7R9E375_9NEOP</name>
<comment type="pathway">
    <text evidence="4">Lipid metabolism.</text>
</comment>
<dbReference type="EMBL" id="OB792923">
    <property type="protein sequence ID" value="CAD7425323.1"/>
    <property type="molecule type" value="Genomic_DNA"/>
</dbReference>
<dbReference type="FunFam" id="3.50.80.10:FF:000001">
    <property type="entry name" value="D-aminoacyl-tRNA deacylase"/>
    <property type="match status" value="1"/>
</dbReference>
<evidence type="ECO:0000313" key="21">
    <source>
        <dbReference type="EMBL" id="CAD7425323.1"/>
    </source>
</evidence>
<dbReference type="Pfam" id="PF02580">
    <property type="entry name" value="Tyr_Deacylase"/>
    <property type="match status" value="1"/>
</dbReference>
<dbReference type="Pfam" id="PF01148">
    <property type="entry name" value="CTP_transf_1"/>
    <property type="match status" value="1"/>
</dbReference>
<dbReference type="PANTHER" id="PTHR13773">
    <property type="entry name" value="PHOSPHATIDATE CYTIDYLYLTRANSFERASE"/>
    <property type="match status" value="1"/>
</dbReference>
<keyword evidence="14" id="KW-0594">Phospholipid biosynthesis</keyword>
<evidence type="ECO:0000256" key="16">
    <source>
        <dbReference type="ARBA" id="ARBA00047676"/>
    </source>
</evidence>
<dbReference type="GO" id="GO:0051499">
    <property type="term" value="F:D-aminoacyl-tRNA deacylase activity"/>
    <property type="evidence" value="ECO:0007669"/>
    <property type="project" value="UniProtKB-EC"/>
</dbReference>
<evidence type="ECO:0000256" key="5">
    <source>
        <dbReference type="ARBA" id="ARBA00009673"/>
    </source>
</evidence>
<feature type="transmembrane region" description="Helical" evidence="20">
    <location>
        <begin position="555"/>
        <end position="581"/>
    </location>
</feature>
<dbReference type="GO" id="GO:0004605">
    <property type="term" value="F:phosphatidate cytidylyltransferase activity"/>
    <property type="evidence" value="ECO:0007669"/>
    <property type="project" value="UniProtKB-EC"/>
</dbReference>
<dbReference type="Gene3D" id="3.50.80.10">
    <property type="entry name" value="D-tyrosyl-tRNA(Tyr) deacylase"/>
    <property type="match status" value="2"/>
</dbReference>
<dbReference type="SUPFAM" id="SSF69500">
    <property type="entry name" value="DTD-like"/>
    <property type="match status" value="1"/>
</dbReference>
<feature type="region of interest" description="Disordered" evidence="19">
    <location>
        <begin position="310"/>
        <end position="369"/>
    </location>
</feature>
<keyword evidence="9 18" id="KW-0812">Transmembrane</keyword>
<comment type="catalytic activity">
    <reaction evidence="1 18">
        <text>a 1,2-diacyl-sn-glycero-3-phosphate + CTP + H(+) = a CDP-1,2-diacyl-sn-glycerol + diphosphate</text>
        <dbReference type="Rhea" id="RHEA:16229"/>
        <dbReference type="ChEBI" id="CHEBI:15378"/>
        <dbReference type="ChEBI" id="CHEBI:33019"/>
        <dbReference type="ChEBI" id="CHEBI:37563"/>
        <dbReference type="ChEBI" id="CHEBI:58332"/>
        <dbReference type="ChEBI" id="CHEBI:58608"/>
        <dbReference type="EC" id="2.7.7.41"/>
    </reaction>
</comment>
<dbReference type="GO" id="GO:0005789">
    <property type="term" value="C:endoplasmic reticulum membrane"/>
    <property type="evidence" value="ECO:0007669"/>
    <property type="project" value="TreeGrafter"/>
</dbReference>
<feature type="transmembrane region" description="Helical" evidence="20">
    <location>
        <begin position="593"/>
        <end position="614"/>
    </location>
</feature>
<evidence type="ECO:0000256" key="12">
    <source>
        <dbReference type="ARBA" id="ARBA00023098"/>
    </source>
</evidence>
<keyword evidence="12" id="KW-0443">Lipid metabolism</keyword>
<evidence type="ECO:0000256" key="20">
    <source>
        <dbReference type="SAM" id="Phobius"/>
    </source>
</evidence>
<dbReference type="UniPathway" id="UPA00557">
    <property type="reaction ID" value="UER00614"/>
</dbReference>
<feature type="transmembrane region" description="Helical" evidence="20">
    <location>
        <begin position="666"/>
        <end position="691"/>
    </location>
</feature>
<evidence type="ECO:0000256" key="1">
    <source>
        <dbReference type="ARBA" id="ARBA00001698"/>
    </source>
</evidence>
<feature type="transmembrane region" description="Helical" evidence="20">
    <location>
        <begin position="462"/>
        <end position="480"/>
    </location>
</feature>
<keyword evidence="11 20" id="KW-1133">Transmembrane helix</keyword>
<evidence type="ECO:0000256" key="11">
    <source>
        <dbReference type="ARBA" id="ARBA00022989"/>
    </source>
</evidence>
<dbReference type="AlphaFoldDB" id="A0A7R9E375"/>
<keyword evidence="15" id="KW-1208">Phospholipid metabolism</keyword>
<evidence type="ECO:0000256" key="7">
    <source>
        <dbReference type="ARBA" id="ARBA00022516"/>
    </source>
</evidence>
<dbReference type="EC" id="2.7.7.41" evidence="18"/>
<proteinExistence type="inferred from homology"/>
<dbReference type="PANTHER" id="PTHR13773:SF8">
    <property type="entry name" value="PHOSPHATIDATE CYTIDYLYLTRANSFERASE, PHOTORECEPTOR-SPECIFIC"/>
    <property type="match status" value="1"/>
</dbReference>
<evidence type="ECO:0000256" key="19">
    <source>
        <dbReference type="SAM" id="MobiDB-lite"/>
    </source>
</evidence>
<evidence type="ECO:0000256" key="17">
    <source>
        <dbReference type="ARBA" id="ARBA00048018"/>
    </source>
</evidence>
<evidence type="ECO:0000256" key="9">
    <source>
        <dbReference type="ARBA" id="ARBA00022692"/>
    </source>
</evidence>
<evidence type="ECO:0000256" key="13">
    <source>
        <dbReference type="ARBA" id="ARBA00023136"/>
    </source>
</evidence>
<feature type="transmembrane region" description="Helical" evidence="20">
    <location>
        <begin position="528"/>
        <end position="549"/>
    </location>
</feature>
<comment type="catalytic activity">
    <reaction evidence="17">
        <text>a D-aminoacyl-tRNA + H2O = a tRNA + a D-alpha-amino acid + H(+)</text>
        <dbReference type="Rhea" id="RHEA:13953"/>
        <dbReference type="Rhea" id="RHEA-COMP:10123"/>
        <dbReference type="Rhea" id="RHEA-COMP:10124"/>
        <dbReference type="ChEBI" id="CHEBI:15377"/>
        <dbReference type="ChEBI" id="CHEBI:15378"/>
        <dbReference type="ChEBI" id="CHEBI:59871"/>
        <dbReference type="ChEBI" id="CHEBI:78442"/>
        <dbReference type="ChEBI" id="CHEBI:79333"/>
        <dbReference type="EC" id="3.1.1.96"/>
    </reaction>
</comment>
<keyword evidence="7" id="KW-0444">Lipid biosynthesis</keyword>
<evidence type="ECO:0000256" key="4">
    <source>
        <dbReference type="ARBA" id="ARBA00005189"/>
    </source>
</evidence>
<comment type="similarity">
    <text evidence="5">Belongs to the DTD family.</text>
</comment>
<comment type="subcellular location">
    <subcellularLocation>
        <location evidence="2">Membrane</location>
        <topology evidence="2">Multi-pass membrane protein</topology>
    </subcellularLocation>
</comment>
<keyword evidence="13 20" id="KW-0472">Membrane</keyword>
<evidence type="ECO:0000256" key="10">
    <source>
        <dbReference type="ARBA" id="ARBA00022695"/>
    </source>
</evidence>
<feature type="compositionally biased region" description="Basic and acidic residues" evidence="19">
    <location>
        <begin position="338"/>
        <end position="358"/>
    </location>
</feature>
<evidence type="ECO:0000256" key="18">
    <source>
        <dbReference type="RuleBase" id="RU003938"/>
    </source>
</evidence>
<comment type="catalytic activity">
    <reaction evidence="16">
        <text>glycyl-tRNA(Ala) + H2O = tRNA(Ala) + glycine + H(+)</text>
        <dbReference type="Rhea" id="RHEA:53744"/>
        <dbReference type="Rhea" id="RHEA-COMP:9657"/>
        <dbReference type="Rhea" id="RHEA-COMP:13640"/>
        <dbReference type="ChEBI" id="CHEBI:15377"/>
        <dbReference type="ChEBI" id="CHEBI:15378"/>
        <dbReference type="ChEBI" id="CHEBI:57305"/>
        <dbReference type="ChEBI" id="CHEBI:78442"/>
        <dbReference type="ChEBI" id="CHEBI:78522"/>
        <dbReference type="EC" id="3.1.1.96"/>
    </reaction>
</comment>
<evidence type="ECO:0000256" key="14">
    <source>
        <dbReference type="ARBA" id="ARBA00023209"/>
    </source>
</evidence>
<dbReference type="PROSITE" id="PS01315">
    <property type="entry name" value="CDS"/>
    <property type="match status" value="1"/>
</dbReference>
<comment type="pathway">
    <text evidence="3 18">Phospholipid metabolism; CDP-diacylglycerol biosynthesis; CDP-diacylglycerol from sn-glycerol 3-phosphate: step 3/3.</text>
</comment>
<accession>A0A7R9E375</accession>
<dbReference type="InterPro" id="IPR023509">
    <property type="entry name" value="DTD-like_sf"/>
</dbReference>
<evidence type="ECO:0000256" key="2">
    <source>
        <dbReference type="ARBA" id="ARBA00004141"/>
    </source>
</evidence>
<evidence type="ECO:0000256" key="6">
    <source>
        <dbReference type="ARBA" id="ARBA00010185"/>
    </source>
</evidence>
<evidence type="ECO:0000256" key="8">
    <source>
        <dbReference type="ARBA" id="ARBA00022679"/>
    </source>
</evidence>
<feature type="transmembrane region" description="Helical" evidence="20">
    <location>
        <begin position="492"/>
        <end position="516"/>
    </location>
</feature>
<keyword evidence="10 18" id="KW-0548">Nucleotidyltransferase</keyword>
<keyword evidence="8 18" id="KW-0808">Transferase</keyword>